<evidence type="ECO:0000313" key="7">
    <source>
        <dbReference type="Proteomes" id="UP000034273"/>
    </source>
</evidence>
<evidence type="ECO:0000256" key="3">
    <source>
        <dbReference type="ARBA" id="ARBA00023274"/>
    </source>
</evidence>
<dbReference type="SUPFAM" id="SSF143800">
    <property type="entry name" value="L28p-like"/>
    <property type="match status" value="1"/>
</dbReference>
<dbReference type="InterPro" id="IPR037147">
    <property type="entry name" value="Ribosomal_bL28_sf"/>
</dbReference>
<evidence type="ECO:0000256" key="5">
    <source>
        <dbReference type="HAMAP-Rule" id="MF_00373"/>
    </source>
</evidence>
<accession>A0A0G1WVM6</accession>
<keyword evidence="3 5" id="KW-0687">Ribonucleoprotein</keyword>
<evidence type="ECO:0000256" key="1">
    <source>
        <dbReference type="ARBA" id="ARBA00008760"/>
    </source>
</evidence>
<protein>
    <recommendedName>
        <fullName evidence="4 5">Large ribosomal subunit protein bL28</fullName>
    </recommendedName>
</protein>
<comment type="caution">
    <text evidence="6">The sequence shown here is derived from an EMBL/GenBank/DDBJ whole genome shotgun (WGS) entry which is preliminary data.</text>
</comment>
<proteinExistence type="inferred from homology"/>
<dbReference type="GO" id="GO:0003735">
    <property type="term" value="F:structural constituent of ribosome"/>
    <property type="evidence" value="ECO:0007669"/>
    <property type="project" value="InterPro"/>
</dbReference>
<dbReference type="GO" id="GO:0016301">
    <property type="term" value="F:kinase activity"/>
    <property type="evidence" value="ECO:0007669"/>
    <property type="project" value="UniProtKB-KW"/>
</dbReference>
<dbReference type="GO" id="GO:1990904">
    <property type="term" value="C:ribonucleoprotein complex"/>
    <property type="evidence" value="ECO:0007669"/>
    <property type="project" value="UniProtKB-KW"/>
</dbReference>
<organism evidence="6 7">
    <name type="scientific">Candidatus Kaiserbacteria bacterium GW2011_GWA2_52_12</name>
    <dbReference type="NCBI Taxonomy" id="1618671"/>
    <lineage>
        <taxon>Bacteria</taxon>
        <taxon>Candidatus Kaiseribacteriota</taxon>
    </lineage>
</organism>
<reference evidence="6 7" key="1">
    <citation type="journal article" date="2015" name="Nature">
        <title>rRNA introns, odd ribosomes, and small enigmatic genomes across a large radiation of phyla.</title>
        <authorList>
            <person name="Brown C.T."/>
            <person name="Hug L.A."/>
            <person name="Thomas B.C."/>
            <person name="Sharon I."/>
            <person name="Castelle C.J."/>
            <person name="Singh A."/>
            <person name="Wilkins M.J."/>
            <person name="Williams K.H."/>
            <person name="Banfield J.F."/>
        </authorList>
    </citation>
    <scope>NUCLEOTIDE SEQUENCE [LARGE SCALE GENOMIC DNA]</scope>
</reference>
<dbReference type="PANTHER" id="PTHR13528:SF2">
    <property type="entry name" value="LARGE RIBOSOMAL SUBUNIT PROTEIN BL28M"/>
    <property type="match status" value="1"/>
</dbReference>
<dbReference type="GO" id="GO:0005840">
    <property type="term" value="C:ribosome"/>
    <property type="evidence" value="ECO:0007669"/>
    <property type="project" value="UniProtKB-KW"/>
</dbReference>
<evidence type="ECO:0000256" key="2">
    <source>
        <dbReference type="ARBA" id="ARBA00022980"/>
    </source>
</evidence>
<keyword evidence="2 5" id="KW-0689">Ribosomal protein</keyword>
<dbReference type="NCBIfam" id="TIGR00009">
    <property type="entry name" value="L28"/>
    <property type="match status" value="1"/>
</dbReference>
<dbReference type="EMBL" id="LCQW01000035">
    <property type="protein sequence ID" value="KKW22796.1"/>
    <property type="molecule type" value="Genomic_DNA"/>
</dbReference>
<dbReference type="InterPro" id="IPR026569">
    <property type="entry name" value="Ribosomal_bL28"/>
</dbReference>
<dbReference type="InterPro" id="IPR034704">
    <property type="entry name" value="Ribosomal_bL28/bL31-like_sf"/>
</dbReference>
<dbReference type="Pfam" id="PF00830">
    <property type="entry name" value="Ribosomal_L28"/>
    <property type="match status" value="1"/>
</dbReference>
<dbReference type="AlphaFoldDB" id="A0A0G1WVM6"/>
<dbReference type="Gene3D" id="2.30.170.40">
    <property type="entry name" value="Ribosomal protein L28/L24"/>
    <property type="match status" value="1"/>
</dbReference>
<gene>
    <name evidence="5" type="primary">rpmB</name>
    <name evidence="6" type="ORF">UY67_C0035G0001</name>
</gene>
<dbReference type="STRING" id="1618671.UY67_C0035G0001"/>
<keyword evidence="6" id="KW-0808">Transferase</keyword>
<evidence type="ECO:0000313" key="6">
    <source>
        <dbReference type="EMBL" id="KKW22796.1"/>
    </source>
</evidence>
<dbReference type="InterPro" id="IPR001383">
    <property type="entry name" value="Ribosomal_bL28_bact-type"/>
</dbReference>
<dbReference type="GO" id="GO:0006412">
    <property type="term" value="P:translation"/>
    <property type="evidence" value="ECO:0007669"/>
    <property type="project" value="UniProtKB-UniRule"/>
</dbReference>
<sequence length="107" mass="11596">MAAFCVGCAHIWHPSTELGASAHKQSMARICAITGKHSQVGGGYSNRTRATKFNPTGARRRQVNLQKKTLFIPELGKKVTITVSAKGLKTMKKRGAYLTLKKAGLVK</sequence>
<dbReference type="HAMAP" id="MF_00373">
    <property type="entry name" value="Ribosomal_bL28"/>
    <property type="match status" value="1"/>
</dbReference>
<evidence type="ECO:0000256" key="4">
    <source>
        <dbReference type="ARBA" id="ARBA00035174"/>
    </source>
</evidence>
<dbReference type="Proteomes" id="UP000034273">
    <property type="component" value="Unassembled WGS sequence"/>
</dbReference>
<comment type="similarity">
    <text evidence="1 5">Belongs to the bacterial ribosomal protein bL28 family.</text>
</comment>
<name>A0A0G1WVM6_9BACT</name>
<dbReference type="PANTHER" id="PTHR13528">
    <property type="entry name" value="39S RIBOSOMAL PROTEIN L28, MITOCHONDRIAL"/>
    <property type="match status" value="1"/>
</dbReference>
<keyword evidence="6" id="KW-0418">Kinase</keyword>